<feature type="region of interest" description="Disordered" evidence="1">
    <location>
        <begin position="32"/>
        <end position="76"/>
    </location>
</feature>
<evidence type="ECO:0000256" key="1">
    <source>
        <dbReference type="SAM" id="MobiDB-lite"/>
    </source>
</evidence>
<proteinExistence type="predicted"/>
<evidence type="ECO:0000313" key="3">
    <source>
        <dbReference type="Proteomes" id="UP000219338"/>
    </source>
</evidence>
<evidence type="ECO:0008006" key="4">
    <source>
        <dbReference type="Google" id="ProtNLM"/>
    </source>
</evidence>
<accession>A0A284RXE8</accession>
<keyword evidence="3" id="KW-1185">Reference proteome</keyword>
<dbReference type="EMBL" id="FUEG01000020">
    <property type="protein sequence ID" value="SJL13444.1"/>
    <property type="molecule type" value="Genomic_DNA"/>
</dbReference>
<evidence type="ECO:0000313" key="2">
    <source>
        <dbReference type="EMBL" id="SJL13444.1"/>
    </source>
</evidence>
<feature type="compositionally biased region" description="Acidic residues" evidence="1">
    <location>
        <begin position="34"/>
        <end position="61"/>
    </location>
</feature>
<dbReference type="Proteomes" id="UP000219338">
    <property type="component" value="Unassembled WGS sequence"/>
</dbReference>
<dbReference type="AlphaFoldDB" id="A0A284RXE8"/>
<sequence>MSDWDDDEVNDSDDDEVDTWYEMDLWVAVGVWDEVNDSADNEVNDSDDDEESDSDNDDEEVTQPASEQEGDQHPEVTVSAFTETDQDGEELITHYKPPSLPKVTISAFTETGIAESSIIVPLQRAYTGRYPVISSRLADTPSATLGVQGLLDQLNTMLGTSYTLDNQFLSSLLEDFITIDYDFGLIYGCLRGMWYINDWSTLQDVLGRRRDKDWEERRDALIGNRIVNPNLRPRHVWDLCSNRVVPLWTMVNERKYHMRSPWPQPISHAWVDEKDRAVVWTPINGYQWPVPIPKDADLNLIRIEMLNLGLEYAWLDVLCLRQVGGPEEDLRIEEWKVDVPTIGAVYQNGGDVVCYLSGLGRPLRLKEGDLESDRCWFRRAWTLQEYGSRRTIAGDTPDGQLHVKLTDGTLETGLLLNFKRPQQSMSFFGVLKEMQRRVSTNPVDKIAGLAYLMHCKTIPAYYESQSLEEAWTALVNSMDELYRGCLFSLCPEPGNAGKKWRPSWDQVMMKPPPANDLLLSNIEVDRDETRDEDLANYADCIEGLVRGLAVVEEKSPSLASWGTIRLGELIVKDKDGIEHGFEIIATHTYPIPEDTYTLIDARSDVFCPSYGWIVGRSLPGGKFEKVSVLEISKTEHDRLEDLCIDEEHAYNLI</sequence>
<organism evidence="2 3">
    <name type="scientific">Armillaria ostoyae</name>
    <name type="common">Armillaria root rot fungus</name>
    <dbReference type="NCBI Taxonomy" id="47428"/>
    <lineage>
        <taxon>Eukaryota</taxon>
        <taxon>Fungi</taxon>
        <taxon>Dikarya</taxon>
        <taxon>Basidiomycota</taxon>
        <taxon>Agaricomycotina</taxon>
        <taxon>Agaricomycetes</taxon>
        <taxon>Agaricomycetidae</taxon>
        <taxon>Agaricales</taxon>
        <taxon>Marasmiineae</taxon>
        <taxon>Physalacriaceae</taxon>
        <taxon>Armillaria</taxon>
    </lineage>
</organism>
<dbReference type="OMA" id="CKTIPAY"/>
<protein>
    <recommendedName>
        <fullName evidence="4">Heterokaryon incompatibility domain-containing protein</fullName>
    </recommendedName>
</protein>
<dbReference type="OrthoDB" id="5303367at2759"/>
<name>A0A284RXE8_ARMOS</name>
<reference evidence="3" key="1">
    <citation type="journal article" date="2017" name="Nat. Ecol. Evol.">
        <title>Genome expansion and lineage-specific genetic innovations in the forest pathogenic fungi Armillaria.</title>
        <authorList>
            <person name="Sipos G."/>
            <person name="Prasanna A.N."/>
            <person name="Walter M.C."/>
            <person name="O'Connor E."/>
            <person name="Balint B."/>
            <person name="Krizsan K."/>
            <person name="Kiss B."/>
            <person name="Hess J."/>
            <person name="Varga T."/>
            <person name="Slot J."/>
            <person name="Riley R."/>
            <person name="Boka B."/>
            <person name="Rigling D."/>
            <person name="Barry K."/>
            <person name="Lee J."/>
            <person name="Mihaltcheva S."/>
            <person name="LaButti K."/>
            <person name="Lipzen A."/>
            <person name="Waldron R."/>
            <person name="Moloney N.M."/>
            <person name="Sperisen C."/>
            <person name="Kredics L."/>
            <person name="Vagvoelgyi C."/>
            <person name="Patrignani A."/>
            <person name="Fitzpatrick D."/>
            <person name="Nagy I."/>
            <person name="Doyle S."/>
            <person name="Anderson J.B."/>
            <person name="Grigoriev I.V."/>
            <person name="Gueldener U."/>
            <person name="Muensterkoetter M."/>
            <person name="Nagy L.G."/>
        </authorList>
    </citation>
    <scope>NUCLEOTIDE SEQUENCE [LARGE SCALE GENOMIC DNA]</scope>
    <source>
        <strain evidence="3">C18/9</strain>
    </source>
</reference>
<gene>
    <name evidence="2" type="ORF">ARMOST_16888</name>
</gene>